<evidence type="ECO:0000256" key="5">
    <source>
        <dbReference type="ARBA" id="ARBA00023136"/>
    </source>
</evidence>
<dbReference type="InterPro" id="IPR011701">
    <property type="entry name" value="MFS"/>
</dbReference>
<dbReference type="GO" id="GO:0005886">
    <property type="term" value="C:plasma membrane"/>
    <property type="evidence" value="ECO:0007669"/>
    <property type="project" value="TreeGrafter"/>
</dbReference>
<dbReference type="GO" id="GO:0022857">
    <property type="term" value="F:transmembrane transporter activity"/>
    <property type="evidence" value="ECO:0007669"/>
    <property type="project" value="InterPro"/>
</dbReference>
<organism evidence="8 9">
    <name type="scientific">Alternaria burnsii</name>
    <dbReference type="NCBI Taxonomy" id="1187904"/>
    <lineage>
        <taxon>Eukaryota</taxon>
        <taxon>Fungi</taxon>
        <taxon>Dikarya</taxon>
        <taxon>Ascomycota</taxon>
        <taxon>Pezizomycotina</taxon>
        <taxon>Dothideomycetes</taxon>
        <taxon>Pleosporomycetidae</taxon>
        <taxon>Pleosporales</taxon>
        <taxon>Pleosporineae</taxon>
        <taxon>Pleosporaceae</taxon>
        <taxon>Alternaria</taxon>
        <taxon>Alternaria sect. Alternaria</taxon>
    </lineage>
</organism>
<dbReference type="AlphaFoldDB" id="A0A8H7B565"/>
<feature type="transmembrane region" description="Helical" evidence="6">
    <location>
        <begin position="258"/>
        <end position="277"/>
    </location>
</feature>
<evidence type="ECO:0000259" key="7">
    <source>
        <dbReference type="PROSITE" id="PS50850"/>
    </source>
</evidence>
<sequence>MIDSFESIKYPVPFRTAPLRTESLDGGSKSKVPLLPATFRRNYKIERIDNNIGAFLDVELNVRRLNEVHEWLWLVGLPTAPRPLHYQVVKKREIIVTEQLDLHLVWSSAPSSLILLKPLPRFLFCPDFWTEQICPRRHLYETALGFLLSYVALIEREVDYNLAIYHGLIPKEITWSAWLTLVDEVVRASVQVHTIDASTTSSVDSLEARPVVNQRFNYGELRLGRLNWIYRLTMGEFRGYLSGCTTYGAFMRDNINSLITLFAYTTIVLSAMQVGLATEPLANDYSFGMASYVFSIFSILAPLACIVAILGVITMMFVINLVRLAATAFMNVCVKETIARSRPSDRLDLSFRLQLFDRIFAKYGMMSGEPIELANLGAVEAPTAAAISDSTAPLPQYPRGIRLVLITVGLILSIFLAALDSTIIATAIPSITTQFGSISNIAWYGSSYSITNTAFQSAWGKAYQYFNLKATFMCAIAVFEIGNVICATAPSSEVLIFGRIVAGMGGGGVMTGAFIIIAITAGPEYRSAYMGVLGVTFGCASVVGPLMGGALTDGPGWRYCFWISLPIGFAAALTMFLCFKNPEKPKDVPLREKVLNLDLNGAVLLSGCFSCFILAMHWIGIMPWTSARVIGSFLGFASLFICFAVNEYVMGSRAMVQFHLFKNKLVSANLFYAMFLAGAFFPLMYTLPIQFQAVDNNTASQSGIRLIPLVMGVSVFTMISNGLLTFWRHYKPFFLLGALFAVVGNTKIHSLDASTPIKDWVGFELLTAMGVGLALQIPMIANQALVPAEDLGAATSMSLFMENCGTVLFVASGEAAFTNGLLSSLARNLPQVDAKVVLNAGATQIRALFSGHELEQVLGGYLDGCKTSHIVTVACGAMAAAISLSNAGPAAIKELKKSIEKSHER</sequence>
<evidence type="ECO:0000256" key="2">
    <source>
        <dbReference type="ARBA" id="ARBA00022448"/>
    </source>
</evidence>
<dbReference type="Pfam" id="PF20246">
    <property type="entry name" value="DUF6601"/>
    <property type="match status" value="1"/>
</dbReference>
<dbReference type="InterPro" id="IPR020846">
    <property type="entry name" value="MFS_dom"/>
</dbReference>
<feature type="transmembrane region" description="Helical" evidence="6">
    <location>
        <begin position="496"/>
        <end position="521"/>
    </location>
</feature>
<accession>A0A8H7B565</accession>
<feature type="transmembrane region" description="Helical" evidence="6">
    <location>
        <begin position="627"/>
        <end position="649"/>
    </location>
</feature>
<dbReference type="GeneID" id="62207199"/>
<feature type="transmembrane region" description="Helical" evidence="6">
    <location>
        <begin position="703"/>
        <end position="727"/>
    </location>
</feature>
<feature type="transmembrane region" description="Helical" evidence="6">
    <location>
        <begin position="670"/>
        <end position="691"/>
    </location>
</feature>
<dbReference type="InterPro" id="IPR036259">
    <property type="entry name" value="MFS_trans_sf"/>
</dbReference>
<keyword evidence="3 6" id="KW-0812">Transmembrane</keyword>
<gene>
    <name evidence="8" type="ORF">GT037_008974</name>
</gene>
<reference evidence="8" key="1">
    <citation type="submission" date="2020-01" db="EMBL/GenBank/DDBJ databases">
        <authorList>
            <person name="Feng Z.H.Z."/>
        </authorList>
    </citation>
    <scope>NUCLEOTIDE SEQUENCE</scope>
    <source>
        <strain evidence="8">CBS107.38</strain>
    </source>
</reference>
<keyword evidence="5 6" id="KW-0472">Membrane</keyword>
<evidence type="ECO:0000313" key="9">
    <source>
        <dbReference type="Proteomes" id="UP000596902"/>
    </source>
</evidence>
<dbReference type="CDD" id="cd17502">
    <property type="entry name" value="MFS_Azr1_MDR_like"/>
    <property type="match status" value="1"/>
</dbReference>
<dbReference type="EMBL" id="JAAABM010000014">
    <property type="protein sequence ID" value="KAF7673023.1"/>
    <property type="molecule type" value="Genomic_DNA"/>
</dbReference>
<feature type="transmembrane region" description="Helical" evidence="6">
    <location>
        <begin position="599"/>
        <end position="621"/>
    </location>
</feature>
<comment type="caution">
    <text evidence="8">The sequence shown here is derived from an EMBL/GenBank/DDBJ whole genome shotgun (WGS) entry which is preliminary data.</text>
</comment>
<dbReference type="PANTHER" id="PTHR23501:SF177">
    <property type="entry name" value="MAJOR FACILITATOR SUPERFAMILY (MFS) PROFILE DOMAIN-CONTAINING PROTEIN-RELATED"/>
    <property type="match status" value="1"/>
</dbReference>
<dbReference type="InterPro" id="IPR046536">
    <property type="entry name" value="DUF6601"/>
</dbReference>
<evidence type="ECO:0000256" key="6">
    <source>
        <dbReference type="SAM" id="Phobius"/>
    </source>
</evidence>
<keyword evidence="4 6" id="KW-1133">Transmembrane helix</keyword>
<feature type="transmembrane region" description="Helical" evidence="6">
    <location>
        <begin position="528"/>
        <end position="547"/>
    </location>
</feature>
<feature type="transmembrane region" description="Helical" evidence="6">
    <location>
        <begin position="559"/>
        <end position="579"/>
    </location>
</feature>
<protein>
    <submittedName>
        <fullName evidence="8">Mfs gliotoxin efflux transporter glia</fullName>
    </submittedName>
</protein>
<proteinExistence type="predicted"/>
<dbReference type="PROSITE" id="PS50850">
    <property type="entry name" value="MFS"/>
    <property type="match status" value="1"/>
</dbReference>
<dbReference type="Pfam" id="PF07690">
    <property type="entry name" value="MFS_1"/>
    <property type="match status" value="1"/>
</dbReference>
<keyword evidence="2" id="KW-0813">Transport</keyword>
<dbReference type="PANTHER" id="PTHR23501">
    <property type="entry name" value="MAJOR FACILITATOR SUPERFAMILY"/>
    <property type="match status" value="1"/>
</dbReference>
<feature type="transmembrane region" description="Helical" evidence="6">
    <location>
        <begin position="289"/>
        <end position="322"/>
    </location>
</feature>
<dbReference type="RefSeq" id="XP_038783366.1">
    <property type="nucleotide sequence ID" value="XM_038934021.1"/>
</dbReference>
<comment type="subcellular location">
    <subcellularLocation>
        <location evidence="1">Membrane</location>
        <topology evidence="1">Multi-pass membrane protein</topology>
    </subcellularLocation>
</comment>
<reference evidence="8" key="2">
    <citation type="submission" date="2020-08" db="EMBL/GenBank/DDBJ databases">
        <title>Draft Genome Sequence of Cumin Blight Pathogen Alternaria burnsii.</title>
        <authorList>
            <person name="Feng Z."/>
        </authorList>
    </citation>
    <scope>NUCLEOTIDE SEQUENCE</scope>
    <source>
        <strain evidence="8">CBS107.38</strain>
    </source>
</reference>
<name>A0A8H7B565_9PLEO</name>
<dbReference type="Gene3D" id="1.20.1250.20">
    <property type="entry name" value="MFS general substrate transporter like domains"/>
    <property type="match status" value="1"/>
</dbReference>
<evidence type="ECO:0000256" key="4">
    <source>
        <dbReference type="ARBA" id="ARBA00022989"/>
    </source>
</evidence>
<feature type="transmembrane region" description="Helical" evidence="6">
    <location>
        <begin position="403"/>
        <end position="429"/>
    </location>
</feature>
<feature type="transmembrane region" description="Helical" evidence="6">
    <location>
        <begin position="471"/>
        <end position="490"/>
    </location>
</feature>
<feature type="domain" description="Major facilitator superfamily (MFS) profile" evidence="7">
    <location>
        <begin position="406"/>
        <end position="858"/>
    </location>
</feature>
<keyword evidence="9" id="KW-1185">Reference proteome</keyword>
<evidence type="ECO:0000256" key="3">
    <source>
        <dbReference type="ARBA" id="ARBA00022692"/>
    </source>
</evidence>
<evidence type="ECO:0000313" key="8">
    <source>
        <dbReference type="EMBL" id="KAF7673023.1"/>
    </source>
</evidence>
<evidence type="ECO:0000256" key="1">
    <source>
        <dbReference type="ARBA" id="ARBA00004141"/>
    </source>
</evidence>
<dbReference type="SUPFAM" id="SSF103473">
    <property type="entry name" value="MFS general substrate transporter"/>
    <property type="match status" value="1"/>
</dbReference>
<dbReference type="Proteomes" id="UP000596902">
    <property type="component" value="Unassembled WGS sequence"/>
</dbReference>